<evidence type="ECO:0000256" key="4">
    <source>
        <dbReference type="ARBA" id="ARBA00022475"/>
    </source>
</evidence>
<organism evidence="13 14">
    <name type="scientific">Rheinheimera baltica</name>
    <dbReference type="NCBI Taxonomy" id="67576"/>
    <lineage>
        <taxon>Bacteria</taxon>
        <taxon>Pseudomonadati</taxon>
        <taxon>Pseudomonadota</taxon>
        <taxon>Gammaproteobacteria</taxon>
        <taxon>Chromatiales</taxon>
        <taxon>Chromatiaceae</taxon>
        <taxon>Rheinheimera</taxon>
    </lineage>
</organism>
<dbReference type="Pfam" id="PF03544">
    <property type="entry name" value="TonB_C"/>
    <property type="match status" value="1"/>
</dbReference>
<keyword evidence="3" id="KW-0813">Transport</keyword>
<keyword evidence="9 11" id="KW-0472">Membrane</keyword>
<evidence type="ECO:0000256" key="9">
    <source>
        <dbReference type="ARBA" id="ARBA00023136"/>
    </source>
</evidence>
<keyword evidence="7" id="KW-0653">Protein transport</keyword>
<keyword evidence="6 11" id="KW-0812">Transmembrane</keyword>
<evidence type="ECO:0000256" key="7">
    <source>
        <dbReference type="ARBA" id="ARBA00022927"/>
    </source>
</evidence>
<feature type="compositionally biased region" description="Low complexity" evidence="10">
    <location>
        <begin position="68"/>
        <end position="77"/>
    </location>
</feature>
<comment type="similarity">
    <text evidence="2">Belongs to the TonB family.</text>
</comment>
<evidence type="ECO:0000313" key="13">
    <source>
        <dbReference type="EMBL" id="MDP5138021.1"/>
    </source>
</evidence>
<dbReference type="Gene3D" id="3.30.1150.10">
    <property type="match status" value="1"/>
</dbReference>
<evidence type="ECO:0000259" key="12">
    <source>
        <dbReference type="PROSITE" id="PS52015"/>
    </source>
</evidence>
<protein>
    <submittedName>
        <fullName evidence="13">TonB family protein</fullName>
    </submittedName>
</protein>
<evidence type="ECO:0000256" key="3">
    <source>
        <dbReference type="ARBA" id="ARBA00022448"/>
    </source>
</evidence>
<feature type="domain" description="TonB C-terminal" evidence="12">
    <location>
        <begin position="180"/>
        <end position="274"/>
    </location>
</feature>
<dbReference type="PANTHER" id="PTHR33446:SF2">
    <property type="entry name" value="PROTEIN TONB"/>
    <property type="match status" value="1"/>
</dbReference>
<evidence type="ECO:0000256" key="2">
    <source>
        <dbReference type="ARBA" id="ARBA00006555"/>
    </source>
</evidence>
<dbReference type="Proteomes" id="UP001231109">
    <property type="component" value="Unassembled WGS sequence"/>
</dbReference>
<comment type="caution">
    <text evidence="13">The sequence shown here is derived from an EMBL/GenBank/DDBJ whole genome shotgun (WGS) entry which is preliminary data.</text>
</comment>
<comment type="subcellular location">
    <subcellularLocation>
        <location evidence="1">Cell inner membrane</location>
        <topology evidence="1">Single-pass membrane protein</topology>
        <orientation evidence="1">Periplasmic side</orientation>
    </subcellularLocation>
</comment>
<dbReference type="PANTHER" id="PTHR33446">
    <property type="entry name" value="PROTEIN TONB-RELATED"/>
    <property type="match status" value="1"/>
</dbReference>
<accession>A0ABT9I3S3</accession>
<keyword evidence="5" id="KW-0997">Cell inner membrane</keyword>
<feature type="compositionally biased region" description="Basic and acidic residues" evidence="10">
    <location>
        <begin position="78"/>
        <end position="94"/>
    </location>
</feature>
<proteinExistence type="inferred from homology"/>
<sequence>MFSLAAMQPLAHSLPPAAKAGSFLLTLGTVLTAHILPLVWVLVPANSSVLTTQPPVLTGILVQQPASQAAAAQSSPKSEQKRVPEQMPERKPETELIPEPVRAPAKTTAVKQPNVISAKPDKPVTKPVQPATPAERPPEPVSLADTATVVDTVADTVVDTVADNAATKHSAAAAAVPVSAPVLNATVHYNAPPLYPQLSRKLREQGTVVLQLTVLASGKVADVTVAQSSGYARLDKAALLAVQHWRYQPAQRGGQAIAYRYRQRLEFSLTEGVK</sequence>
<gene>
    <name evidence="13" type="ORF">ORJ04_18890</name>
</gene>
<feature type="transmembrane region" description="Helical" evidence="11">
    <location>
        <begin position="20"/>
        <end position="43"/>
    </location>
</feature>
<evidence type="ECO:0000256" key="5">
    <source>
        <dbReference type="ARBA" id="ARBA00022519"/>
    </source>
</evidence>
<keyword evidence="14" id="KW-1185">Reference proteome</keyword>
<feature type="region of interest" description="Disordered" evidence="10">
    <location>
        <begin position="68"/>
        <end position="141"/>
    </location>
</feature>
<dbReference type="SUPFAM" id="SSF74653">
    <property type="entry name" value="TolA/TonB C-terminal domain"/>
    <property type="match status" value="1"/>
</dbReference>
<keyword evidence="4" id="KW-1003">Cell membrane</keyword>
<evidence type="ECO:0000256" key="11">
    <source>
        <dbReference type="SAM" id="Phobius"/>
    </source>
</evidence>
<name>A0ABT9I3S3_9GAMM</name>
<keyword evidence="8 11" id="KW-1133">Transmembrane helix</keyword>
<dbReference type="PROSITE" id="PS52015">
    <property type="entry name" value="TONB_CTD"/>
    <property type="match status" value="1"/>
</dbReference>
<reference evidence="13 14" key="1">
    <citation type="submission" date="2022-11" db="EMBL/GenBank/DDBJ databases">
        <title>Viruses from the air-sea interface of a natural surface slick.</title>
        <authorList>
            <person name="Rahlff J."/>
            <person name="Holmfeldt K."/>
        </authorList>
    </citation>
    <scope>NUCLEOTIDE SEQUENCE [LARGE SCALE GENOMIC DNA]</scope>
    <source>
        <strain evidence="13 14">SMS4</strain>
    </source>
</reference>
<dbReference type="EMBL" id="JAPJDZ010000086">
    <property type="protein sequence ID" value="MDP5138021.1"/>
    <property type="molecule type" value="Genomic_DNA"/>
</dbReference>
<evidence type="ECO:0000256" key="1">
    <source>
        <dbReference type="ARBA" id="ARBA00004383"/>
    </source>
</evidence>
<dbReference type="InterPro" id="IPR006260">
    <property type="entry name" value="TonB/TolA_C"/>
</dbReference>
<evidence type="ECO:0000256" key="10">
    <source>
        <dbReference type="SAM" id="MobiDB-lite"/>
    </source>
</evidence>
<dbReference type="InterPro" id="IPR037682">
    <property type="entry name" value="TonB_C"/>
</dbReference>
<evidence type="ECO:0000313" key="14">
    <source>
        <dbReference type="Proteomes" id="UP001231109"/>
    </source>
</evidence>
<dbReference type="InterPro" id="IPR051045">
    <property type="entry name" value="TonB-dependent_transducer"/>
</dbReference>
<dbReference type="NCBIfam" id="TIGR01352">
    <property type="entry name" value="tonB_Cterm"/>
    <property type="match status" value="1"/>
</dbReference>
<evidence type="ECO:0000256" key="6">
    <source>
        <dbReference type="ARBA" id="ARBA00022692"/>
    </source>
</evidence>
<dbReference type="RefSeq" id="WP_305977207.1">
    <property type="nucleotide sequence ID" value="NZ_JAPJDZ010000086.1"/>
</dbReference>
<evidence type="ECO:0000256" key="8">
    <source>
        <dbReference type="ARBA" id="ARBA00022989"/>
    </source>
</evidence>